<keyword evidence="3" id="KW-1185">Reference proteome</keyword>
<keyword evidence="1" id="KW-0812">Transmembrane</keyword>
<dbReference type="PANTHER" id="PTHR43471">
    <property type="entry name" value="ABC TRANSPORTER PERMEASE"/>
    <property type="match status" value="1"/>
</dbReference>
<feature type="transmembrane region" description="Helical" evidence="1">
    <location>
        <begin position="195"/>
        <end position="212"/>
    </location>
</feature>
<organism evidence="2 3">
    <name type="scientific">Paragemmobacter amnigenus</name>
    <dbReference type="NCBI Taxonomy" id="2852097"/>
    <lineage>
        <taxon>Bacteria</taxon>
        <taxon>Pseudomonadati</taxon>
        <taxon>Pseudomonadota</taxon>
        <taxon>Alphaproteobacteria</taxon>
        <taxon>Rhodobacterales</taxon>
        <taxon>Paracoccaceae</taxon>
        <taxon>Paragemmobacter</taxon>
    </lineage>
</organism>
<comment type="caution">
    <text evidence="2">The sequence shown here is derived from an EMBL/GenBank/DDBJ whole genome shotgun (WGS) entry which is preliminary data.</text>
</comment>
<protein>
    <submittedName>
        <fullName evidence="2">ABC transporter permease</fullName>
    </submittedName>
</protein>
<accession>A0ABS6J5B7</accession>
<evidence type="ECO:0000313" key="3">
    <source>
        <dbReference type="Proteomes" id="UP000731907"/>
    </source>
</evidence>
<feature type="transmembrane region" description="Helical" evidence="1">
    <location>
        <begin position="166"/>
        <end position="188"/>
    </location>
</feature>
<proteinExistence type="predicted"/>
<keyword evidence="1" id="KW-1133">Transmembrane helix</keyword>
<feature type="transmembrane region" description="Helical" evidence="1">
    <location>
        <begin position="81"/>
        <end position="101"/>
    </location>
</feature>
<evidence type="ECO:0000313" key="2">
    <source>
        <dbReference type="EMBL" id="MBU9698793.1"/>
    </source>
</evidence>
<name>A0ABS6J5B7_9RHOB</name>
<reference evidence="2 3" key="1">
    <citation type="submission" date="2021-06" db="EMBL/GenBank/DDBJ databases">
        <title>Rhodobacteraceae bacterium strain HSP-20.</title>
        <authorList>
            <person name="Chen W.-M."/>
        </authorList>
    </citation>
    <scope>NUCLEOTIDE SEQUENCE [LARGE SCALE GENOMIC DNA]</scope>
    <source>
        <strain evidence="2 3">HSP-20</strain>
    </source>
</reference>
<dbReference type="RefSeq" id="WP_161762918.1">
    <property type="nucleotide sequence ID" value="NZ_JAAATX020000009.1"/>
</dbReference>
<dbReference type="EMBL" id="JAAATX020000009">
    <property type="protein sequence ID" value="MBU9698793.1"/>
    <property type="molecule type" value="Genomic_DNA"/>
</dbReference>
<feature type="transmembrane region" description="Helical" evidence="1">
    <location>
        <begin position="21"/>
        <end position="40"/>
    </location>
</feature>
<feature type="transmembrane region" description="Helical" evidence="1">
    <location>
        <begin position="277"/>
        <end position="295"/>
    </location>
</feature>
<evidence type="ECO:0000256" key="1">
    <source>
        <dbReference type="SAM" id="Phobius"/>
    </source>
</evidence>
<gene>
    <name evidence="2" type="ORF">GU927_013160</name>
</gene>
<feature type="transmembrane region" description="Helical" evidence="1">
    <location>
        <begin position="130"/>
        <end position="154"/>
    </location>
</feature>
<dbReference type="Pfam" id="PF12679">
    <property type="entry name" value="ABC2_membrane_2"/>
    <property type="match status" value="1"/>
</dbReference>
<dbReference type="Proteomes" id="UP000731907">
    <property type="component" value="Unassembled WGS sequence"/>
</dbReference>
<keyword evidence="1" id="KW-0472">Membrane</keyword>
<sequence>MTPSRLLARQSLAGLMRDRSVLILVAFFAAMVMVTAWLGWSATNTVNAIYADAAQYLAGAGQPVPSNPVGQSAPLAVLRNLGVYISLIGTFGAIVIGQLLIEADRRAGTLPLLGTRPFARRDYALGKMRALGVATGAMMAVAGLISVATLFTIPSLVVRSADLARLGLFLILGWAYITTFGLVALGAAARMPATASGLISASVVWLVVTFVLPELTANIHPTASINPVSTLAATPDSAFFRVTSTLLGPVSLSEAFAWLSGDLLSFLPDGLAPRGPVPPLVTLPLALLLAFLFALRSAAKLDLTAGGPDA</sequence>